<evidence type="ECO:0000256" key="6">
    <source>
        <dbReference type="ARBA" id="ARBA00022840"/>
    </source>
</evidence>
<keyword evidence="3 10" id="KW-0963">Cytoplasm</keyword>
<sequence>MSIPQKPVSSQWADVAAFRILQEKGDKEQYVCASGITPSGTVHIGNFREIISVDLVVRALRNLGKKVRFIYSWDEYDVFRKVPKNMPDPQKLEKYLRWPITLVPDPWGKEDSYARAHEKEVEKLLPLVGIEPEFIYQAKEYNSCRYAEGIKKALEKREVIMKILNQYRKEPLASDWQPVSIFCSSCNRDTTSVSDWDGEYGLSYSCQSCGHSEIMDFRKQGNVKLLWRIDWPMRWREEQVDFEPAGKDHHSEGGSFDTAKQIVKEVYDWQPPATFQYDFISIKGRGGKISSSSGEVISLADVLEVYQPEVVRYMFAGTRPNTEFAISFDLDVIKIYEDYDKCERIYYGAEKMDEKKALREKRTYEYSQVHSVPDKMPLQVPFRHLTTLIQIHNGDADALCAMFPEADAESLKRLRTRAICAWNWVRNFAPEDFRFSLRVDDDTTEELSDTELKIVKTLRETLEENWDNFDEKTLGETFYAICQENGKEAKEVFPVIYKILLGKERGPRLASFILTVGKEKVQKILKRY</sequence>
<evidence type="ECO:0000256" key="2">
    <source>
        <dbReference type="ARBA" id="ARBA00005594"/>
    </source>
</evidence>
<dbReference type="Gene3D" id="1.10.10.350">
    <property type="match status" value="1"/>
</dbReference>
<dbReference type="InterPro" id="IPR042078">
    <property type="entry name" value="Lys-tRNA-ligase_SC_fold"/>
</dbReference>
<feature type="short sequence motif" description="'KMSKS' region" evidence="10">
    <location>
        <begin position="288"/>
        <end position="292"/>
    </location>
</feature>
<dbReference type="InterPro" id="IPR045462">
    <property type="entry name" value="aa-tRNA-synth_I_cd-bd"/>
</dbReference>
<dbReference type="SUPFAM" id="SSF48163">
    <property type="entry name" value="An anticodon-binding domain of class I aminoacyl-tRNA synthetases"/>
    <property type="match status" value="1"/>
</dbReference>
<evidence type="ECO:0000256" key="5">
    <source>
        <dbReference type="ARBA" id="ARBA00022741"/>
    </source>
</evidence>
<feature type="short sequence motif" description="'HIGH' region" evidence="10">
    <location>
        <begin position="38"/>
        <end position="46"/>
    </location>
</feature>
<evidence type="ECO:0000313" key="13">
    <source>
        <dbReference type="Proteomes" id="UP001466331"/>
    </source>
</evidence>
<dbReference type="PANTHER" id="PTHR37940">
    <property type="entry name" value="LYSINE--TRNA LIGASE"/>
    <property type="match status" value="1"/>
</dbReference>
<evidence type="ECO:0000256" key="7">
    <source>
        <dbReference type="ARBA" id="ARBA00022917"/>
    </source>
</evidence>
<dbReference type="InterPro" id="IPR020751">
    <property type="entry name" value="aa-tRNA-synth_I_codon-bd_sub2"/>
</dbReference>
<dbReference type="Proteomes" id="UP001466331">
    <property type="component" value="Unassembled WGS sequence"/>
</dbReference>
<proteinExistence type="inferred from homology"/>
<dbReference type="InterPro" id="IPR014729">
    <property type="entry name" value="Rossmann-like_a/b/a_fold"/>
</dbReference>
<evidence type="ECO:0000256" key="1">
    <source>
        <dbReference type="ARBA" id="ARBA00004496"/>
    </source>
</evidence>
<comment type="catalytic activity">
    <reaction evidence="9 10">
        <text>tRNA(Lys) + L-lysine + ATP = L-lysyl-tRNA(Lys) + AMP + diphosphate</text>
        <dbReference type="Rhea" id="RHEA:20792"/>
        <dbReference type="Rhea" id="RHEA-COMP:9696"/>
        <dbReference type="Rhea" id="RHEA-COMP:9697"/>
        <dbReference type="ChEBI" id="CHEBI:30616"/>
        <dbReference type="ChEBI" id="CHEBI:32551"/>
        <dbReference type="ChEBI" id="CHEBI:33019"/>
        <dbReference type="ChEBI" id="CHEBI:78442"/>
        <dbReference type="ChEBI" id="CHEBI:78529"/>
        <dbReference type="ChEBI" id="CHEBI:456215"/>
        <dbReference type="EC" id="6.1.1.6"/>
    </reaction>
</comment>
<name>A0ABU9UCC4_9SPIR</name>
<dbReference type="InterPro" id="IPR001412">
    <property type="entry name" value="aa-tRNA-synth_I_CS"/>
</dbReference>
<evidence type="ECO:0000256" key="8">
    <source>
        <dbReference type="ARBA" id="ARBA00023146"/>
    </source>
</evidence>
<comment type="caution">
    <text evidence="12">The sequence shown here is derived from an EMBL/GenBank/DDBJ whole genome shotgun (WGS) entry which is preliminary data.</text>
</comment>
<keyword evidence="4 10" id="KW-0436">Ligase</keyword>
<comment type="subcellular location">
    <subcellularLocation>
        <location evidence="1 10">Cytoplasm</location>
    </subcellularLocation>
</comment>
<dbReference type="InterPro" id="IPR002904">
    <property type="entry name" value="Lys-tRNA-ligase"/>
</dbReference>
<dbReference type="GO" id="GO:0004824">
    <property type="term" value="F:lysine-tRNA ligase activity"/>
    <property type="evidence" value="ECO:0007669"/>
    <property type="project" value="UniProtKB-EC"/>
</dbReference>
<dbReference type="HAMAP" id="MF_00177">
    <property type="entry name" value="Lys_tRNA_synth_class1"/>
    <property type="match status" value="1"/>
</dbReference>
<dbReference type="NCBIfam" id="TIGR00467">
    <property type="entry name" value="lysS_arch"/>
    <property type="match status" value="1"/>
</dbReference>
<gene>
    <name evidence="10 12" type="primary">lysS</name>
    <name evidence="12" type="ORF">WKV44_07155</name>
</gene>
<dbReference type="Pfam" id="PF19269">
    <property type="entry name" value="Anticodon_2"/>
    <property type="match status" value="1"/>
</dbReference>
<dbReference type="EC" id="6.1.1.6" evidence="10"/>
<dbReference type="Pfam" id="PF01921">
    <property type="entry name" value="tRNA-synt_1f"/>
    <property type="match status" value="1"/>
</dbReference>
<dbReference type="Gene3D" id="3.40.50.620">
    <property type="entry name" value="HUPs"/>
    <property type="match status" value="2"/>
</dbReference>
<reference evidence="12 13" key="1">
    <citation type="submission" date="2024-03" db="EMBL/GenBank/DDBJ databases">
        <title>Ignisphaera cupida sp. nov., a hyperthermophilic hydrolytic archaeon from a hot spring of Kamchatka, and proposal of Ignisphaeraceae fam. nov.</title>
        <authorList>
            <person name="Podosokorskaya O.A."/>
            <person name="Elcheninov A.G."/>
            <person name="Maltseva A.I."/>
            <person name="Zayulina K.S."/>
            <person name="Novikov A."/>
            <person name="Merkel A.Y."/>
        </authorList>
    </citation>
    <scope>NUCLEOTIDE SEQUENCE [LARGE SCALE GENOMIC DNA]</scope>
    <source>
        <strain evidence="12 13">38H-sp</strain>
    </source>
</reference>
<feature type="domain" description="Aminoacyl-tRNA synthetase class I anticodon-binding" evidence="11">
    <location>
        <begin position="445"/>
        <end position="524"/>
    </location>
</feature>
<keyword evidence="5 10" id="KW-0547">Nucleotide-binding</keyword>
<comment type="caution">
    <text evidence="10">Lacks conserved residue(s) required for the propagation of feature annotation.</text>
</comment>
<dbReference type="Gene3D" id="6.10.20.10">
    <property type="entry name" value="Lysine tRNA ligase, stem contact fold domain"/>
    <property type="match status" value="1"/>
</dbReference>
<comment type="similarity">
    <text evidence="2 10">Belongs to the class-I aminoacyl-tRNA synthetase family.</text>
</comment>
<dbReference type="RefSeq" id="WP_420069770.1">
    <property type="nucleotide sequence ID" value="NZ_JBCHKQ010000003.1"/>
</dbReference>
<accession>A0ABU9UCC4</accession>
<evidence type="ECO:0000256" key="3">
    <source>
        <dbReference type="ARBA" id="ARBA00022490"/>
    </source>
</evidence>
<evidence type="ECO:0000313" key="12">
    <source>
        <dbReference type="EMBL" id="MEM5948318.1"/>
    </source>
</evidence>
<evidence type="ECO:0000256" key="10">
    <source>
        <dbReference type="HAMAP-Rule" id="MF_00177"/>
    </source>
</evidence>
<dbReference type="PROSITE" id="PS00178">
    <property type="entry name" value="AA_TRNA_LIGASE_I"/>
    <property type="match status" value="1"/>
</dbReference>
<evidence type="ECO:0000256" key="9">
    <source>
        <dbReference type="ARBA" id="ARBA00048573"/>
    </source>
</evidence>
<keyword evidence="6 10" id="KW-0067">ATP-binding</keyword>
<keyword evidence="13" id="KW-1185">Reference proteome</keyword>
<keyword evidence="7 10" id="KW-0648">Protein biosynthesis</keyword>
<dbReference type="InterPro" id="IPR008925">
    <property type="entry name" value="aa_tRNA-synth_I_cd-bd_sf"/>
</dbReference>
<evidence type="ECO:0000259" key="11">
    <source>
        <dbReference type="Pfam" id="PF19269"/>
    </source>
</evidence>
<dbReference type="EMBL" id="JBCHKQ010000003">
    <property type="protein sequence ID" value="MEM5948318.1"/>
    <property type="molecule type" value="Genomic_DNA"/>
</dbReference>
<dbReference type="PANTHER" id="PTHR37940:SF1">
    <property type="entry name" value="LYSINE--TRNA LIGASE"/>
    <property type="match status" value="1"/>
</dbReference>
<dbReference type="Gene3D" id="1.10.10.770">
    <property type="match status" value="1"/>
</dbReference>
<dbReference type="SUPFAM" id="SSF52374">
    <property type="entry name" value="Nucleotidylyl transferase"/>
    <property type="match status" value="1"/>
</dbReference>
<protein>
    <recommendedName>
        <fullName evidence="10">Lysine--tRNA ligase</fullName>
        <ecNumber evidence="10">6.1.1.6</ecNumber>
    </recommendedName>
    <alternativeName>
        <fullName evidence="10">Lysyl-tRNA synthetase</fullName>
        <shortName evidence="10">LysRS</shortName>
    </alternativeName>
</protein>
<keyword evidence="8 10" id="KW-0030">Aminoacyl-tRNA synthetase</keyword>
<organism evidence="12 13">
    <name type="scientific">Rarispira pelagica</name>
    <dbReference type="NCBI Taxonomy" id="3141764"/>
    <lineage>
        <taxon>Bacteria</taxon>
        <taxon>Pseudomonadati</taxon>
        <taxon>Spirochaetota</taxon>
        <taxon>Spirochaetia</taxon>
        <taxon>Winmispirales</taxon>
        <taxon>Winmispiraceae</taxon>
        <taxon>Rarispira</taxon>
    </lineage>
</organism>
<evidence type="ECO:0000256" key="4">
    <source>
        <dbReference type="ARBA" id="ARBA00022598"/>
    </source>
</evidence>